<dbReference type="Proteomes" id="UP001208938">
    <property type="component" value="Unassembled WGS sequence"/>
</dbReference>
<protein>
    <submittedName>
        <fullName evidence="7">ABC transporter permease</fullName>
    </submittedName>
</protein>
<dbReference type="PANTHER" id="PTHR43370">
    <property type="entry name" value="SUGAR ABC TRANSPORTER INTEGRAL MEMBRANE PROTEIN-RELATED"/>
    <property type="match status" value="1"/>
</dbReference>
<feature type="transmembrane region" description="Helical" evidence="6">
    <location>
        <begin position="217"/>
        <end position="238"/>
    </location>
</feature>
<keyword evidence="2" id="KW-1003">Cell membrane</keyword>
<name>A0ABT3H0P8_9RHOB</name>
<evidence type="ECO:0000256" key="6">
    <source>
        <dbReference type="SAM" id="Phobius"/>
    </source>
</evidence>
<dbReference type="EMBL" id="JAPDFL010000001">
    <property type="protein sequence ID" value="MCW1933404.1"/>
    <property type="molecule type" value="Genomic_DNA"/>
</dbReference>
<evidence type="ECO:0000256" key="4">
    <source>
        <dbReference type="ARBA" id="ARBA00022989"/>
    </source>
</evidence>
<evidence type="ECO:0000313" key="8">
    <source>
        <dbReference type="Proteomes" id="UP001208938"/>
    </source>
</evidence>
<feature type="transmembrane region" description="Helical" evidence="6">
    <location>
        <begin position="271"/>
        <end position="287"/>
    </location>
</feature>
<reference evidence="7 8" key="1">
    <citation type="submission" date="2022-10" db="EMBL/GenBank/DDBJ databases">
        <title>Pararhodobacter sp. nov., isolated from marine algae.</title>
        <authorList>
            <person name="Choi B.J."/>
            <person name="Kim J.M."/>
            <person name="Lee J.K."/>
            <person name="Choi D.G."/>
            <person name="Jeon C.O."/>
        </authorList>
    </citation>
    <scope>NUCLEOTIDE SEQUENCE [LARGE SCALE GENOMIC DNA]</scope>
    <source>
        <strain evidence="7 8">ZQ420</strain>
    </source>
</reference>
<evidence type="ECO:0000313" key="7">
    <source>
        <dbReference type="EMBL" id="MCW1933404.1"/>
    </source>
</evidence>
<organism evidence="7 8">
    <name type="scientific">Pararhodobacter zhoushanensis</name>
    <dbReference type="NCBI Taxonomy" id="2479545"/>
    <lineage>
        <taxon>Bacteria</taxon>
        <taxon>Pseudomonadati</taxon>
        <taxon>Pseudomonadota</taxon>
        <taxon>Alphaproteobacteria</taxon>
        <taxon>Rhodobacterales</taxon>
        <taxon>Paracoccaceae</taxon>
        <taxon>Pararhodobacter</taxon>
    </lineage>
</organism>
<evidence type="ECO:0000256" key="3">
    <source>
        <dbReference type="ARBA" id="ARBA00022692"/>
    </source>
</evidence>
<evidence type="ECO:0000256" key="2">
    <source>
        <dbReference type="ARBA" id="ARBA00022475"/>
    </source>
</evidence>
<dbReference type="Pfam" id="PF02653">
    <property type="entry name" value="BPD_transp_2"/>
    <property type="match status" value="1"/>
</dbReference>
<feature type="transmembrane region" description="Helical" evidence="6">
    <location>
        <begin position="192"/>
        <end position="211"/>
    </location>
</feature>
<comment type="subcellular location">
    <subcellularLocation>
        <location evidence="1">Cell membrane</location>
        <topology evidence="1">Multi-pass membrane protein</topology>
    </subcellularLocation>
</comment>
<dbReference type="CDD" id="cd06580">
    <property type="entry name" value="TM_PBP1_transp_TpRbsC_like"/>
    <property type="match status" value="1"/>
</dbReference>
<feature type="transmembrane region" description="Helical" evidence="6">
    <location>
        <begin position="135"/>
        <end position="161"/>
    </location>
</feature>
<dbReference type="PANTHER" id="PTHR43370:SF2">
    <property type="entry name" value="ABC TRANSPORTER PERMEASE PROTEIN"/>
    <property type="match status" value="1"/>
</dbReference>
<proteinExistence type="predicted"/>
<evidence type="ECO:0000256" key="5">
    <source>
        <dbReference type="ARBA" id="ARBA00023136"/>
    </source>
</evidence>
<keyword evidence="5 6" id="KW-0472">Membrane</keyword>
<dbReference type="RefSeq" id="WP_264506322.1">
    <property type="nucleotide sequence ID" value="NZ_JAPDFL010000001.1"/>
</dbReference>
<feature type="transmembrane region" description="Helical" evidence="6">
    <location>
        <begin position="64"/>
        <end position="84"/>
    </location>
</feature>
<accession>A0ABT3H0P8</accession>
<comment type="caution">
    <text evidence="7">The sequence shown here is derived from an EMBL/GenBank/DDBJ whole genome shotgun (WGS) entry which is preliminary data.</text>
</comment>
<keyword evidence="8" id="KW-1185">Reference proteome</keyword>
<keyword evidence="4 6" id="KW-1133">Transmembrane helix</keyword>
<evidence type="ECO:0000256" key="1">
    <source>
        <dbReference type="ARBA" id="ARBA00004651"/>
    </source>
</evidence>
<feature type="transmembrane region" description="Helical" evidence="6">
    <location>
        <begin position="245"/>
        <end position="265"/>
    </location>
</feature>
<dbReference type="InterPro" id="IPR001851">
    <property type="entry name" value="ABC_transp_permease"/>
</dbReference>
<feature type="transmembrane region" description="Helical" evidence="6">
    <location>
        <begin position="96"/>
        <end position="115"/>
    </location>
</feature>
<sequence>MDFGSINPVILIASLMVAATPILLAAIGELVVEKAGVLNLGVEGMMITGAVAGFAIAVTTQNPYLGMLGAVVAGALVSMLFAVLTQLLMANQVASGLALTLFGLGFSALLGQSYVGIVPPRTPKLDFGPLTDLPVVGPILFNHDILVYVSIALVAAVWYWLNYSRGGRVLRAVGENHDSAHALGYKVTRVRILAIAFGGACAGLGGAYLSLVRVPQWTEGMTAGAGWIALALVVFASWRPWRALAGAYLFGGIMVLQLNLQAAGFRIPVEYLAMSPYIITILVLVIMSSNRARRSMAAPGSLGRSFHAAG</sequence>
<gene>
    <name evidence="7" type="ORF">OKW52_14335</name>
</gene>
<feature type="transmembrane region" description="Helical" evidence="6">
    <location>
        <begin position="37"/>
        <end position="58"/>
    </location>
</feature>
<feature type="transmembrane region" description="Helical" evidence="6">
    <location>
        <begin position="6"/>
        <end position="25"/>
    </location>
</feature>
<keyword evidence="3 6" id="KW-0812">Transmembrane</keyword>